<gene>
    <name evidence="3" type="ORF">Tco_1110407</name>
</gene>
<feature type="compositionally biased region" description="Basic residues" evidence="1">
    <location>
        <begin position="1"/>
        <end position="22"/>
    </location>
</feature>
<dbReference type="Pfam" id="PF07727">
    <property type="entry name" value="RVT_2"/>
    <property type="match status" value="1"/>
</dbReference>
<dbReference type="EMBL" id="BQNB010020827">
    <property type="protein sequence ID" value="GJU00069.1"/>
    <property type="molecule type" value="Genomic_DNA"/>
</dbReference>
<evidence type="ECO:0000313" key="3">
    <source>
        <dbReference type="EMBL" id="GJU00069.1"/>
    </source>
</evidence>
<reference evidence="3" key="2">
    <citation type="submission" date="2022-01" db="EMBL/GenBank/DDBJ databases">
        <authorList>
            <person name="Yamashiro T."/>
            <person name="Shiraishi A."/>
            <person name="Satake H."/>
            <person name="Nakayama K."/>
        </authorList>
    </citation>
    <scope>NUCLEOTIDE SEQUENCE</scope>
</reference>
<feature type="region of interest" description="Disordered" evidence="1">
    <location>
        <begin position="1"/>
        <end position="53"/>
    </location>
</feature>
<feature type="compositionally biased region" description="Basic and acidic residues" evidence="1">
    <location>
        <begin position="23"/>
        <end position="37"/>
    </location>
</feature>
<evidence type="ECO:0000259" key="2">
    <source>
        <dbReference type="Pfam" id="PF07727"/>
    </source>
</evidence>
<evidence type="ECO:0000313" key="4">
    <source>
        <dbReference type="Proteomes" id="UP001151760"/>
    </source>
</evidence>
<accession>A0ABQ5IIQ7</accession>
<keyword evidence="4" id="KW-1185">Reference proteome</keyword>
<feature type="region of interest" description="Disordered" evidence="1">
    <location>
        <begin position="222"/>
        <end position="252"/>
    </location>
</feature>
<evidence type="ECO:0000256" key="1">
    <source>
        <dbReference type="SAM" id="MobiDB-lite"/>
    </source>
</evidence>
<feature type="compositionally biased region" description="Basic and acidic residues" evidence="1">
    <location>
        <begin position="222"/>
        <end position="231"/>
    </location>
</feature>
<reference evidence="3" key="1">
    <citation type="journal article" date="2022" name="Int. J. Mol. Sci.">
        <title>Draft Genome of Tanacetum Coccineum: Genomic Comparison of Closely Related Tanacetum-Family Plants.</title>
        <authorList>
            <person name="Yamashiro T."/>
            <person name="Shiraishi A."/>
            <person name="Nakayama K."/>
            <person name="Satake H."/>
        </authorList>
    </citation>
    <scope>NUCLEOTIDE SEQUENCE</scope>
</reference>
<name>A0ABQ5IIQ7_9ASTR</name>
<comment type="caution">
    <text evidence="3">The sequence shown here is derived from an EMBL/GenBank/DDBJ whole genome shotgun (WGS) entry which is preliminary data.</text>
</comment>
<feature type="compositionally biased region" description="Basic and acidic residues" evidence="1">
    <location>
        <begin position="239"/>
        <end position="252"/>
    </location>
</feature>
<sequence>MHRLRGGKSAAKKKKNPKKKKKQQDDDVIHDERHHQSEEEDVEPRRSKRARIEKSSGPDFVSFMVENLPSGCKPLGYRWIFKKKVKANGTIDKYKARLVIKAIRNLEVHQIDVKTAFLNRDLEGEIYIEQPEGFTAPGKEGKVEIKNEYGDGALDMTNLDNGSDSVGSEENVMKVNIVDNVVKDSESVVDLDAKNMNHNVEKINDNKKESQTMVMDDVLHVSGPEDNKAESANEVEEQLEAKATNDPKVEDD</sequence>
<proteinExistence type="predicted"/>
<protein>
    <submittedName>
        <fullName evidence="3">Retrotransposon protein, putative, ty1-copia subclass</fullName>
    </submittedName>
</protein>
<organism evidence="3 4">
    <name type="scientific">Tanacetum coccineum</name>
    <dbReference type="NCBI Taxonomy" id="301880"/>
    <lineage>
        <taxon>Eukaryota</taxon>
        <taxon>Viridiplantae</taxon>
        <taxon>Streptophyta</taxon>
        <taxon>Embryophyta</taxon>
        <taxon>Tracheophyta</taxon>
        <taxon>Spermatophyta</taxon>
        <taxon>Magnoliopsida</taxon>
        <taxon>eudicotyledons</taxon>
        <taxon>Gunneridae</taxon>
        <taxon>Pentapetalae</taxon>
        <taxon>asterids</taxon>
        <taxon>campanulids</taxon>
        <taxon>Asterales</taxon>
        <taxon>Asteraceae</taxon>
        <taxon>Asteroideae</taxon>
        <taxon>Anthemideae</taxon>
        <taxon>Anthemidinae</taxon>
        <taxon>Tanacetum</taxon>
    </lineage>
</organism>
<feature type="domain" description="Reverse transcriptase Ty1/copia-type" evidence="2">
    <location>
        <begin position="102"/>
        <end position="143"/>
    </location>
</feature>
<dbReference type="InterPro" id="IPR013103">
    <property type="entry name" value="RVT_2"/>
</dbReference>
<dbReference type="Proteomes" id="UP001151760">
    <property type="component" value="Unassembled WGS sequence"/>
</dbReference>